<evidence type="ECO:0000313" key="2">
    <source>
        <dbReference type="Proteomes" id="UP000183471"/>
    </source>
</evidence>
<name>A0ABY0T643_9PROT</name>
<gene>
    <name evidence="1" type="ORF">SAMN05216402_0287</name>
</gene>
<protein>
    <submittedName>
        <fullName evidence="1">Uncharacterized protein</fullName>
    </submittedName>
</protein>
<dbReference type="RefSeq" id="WP_256324019.1">
    <property type="nucleotide sequence ID" value="NZ_FNKY01000001.1"/>
</dbReference>
<organism evidence="1 2">
    <name type="scientific">Nitrosospira multiformis</name>
    <dbReference type="NCBI Taxonomy" id="1231"/>
    <lineage>
        <taxon>Bacteria</taxon>
        <taxon>Pseudomonadati</taxon>
        <taxon>Pseudomonadota</taxon>
        <taxon>Betaproteobacteria</taxon>
        <taxon>Nitrosomonadales</taxon>
        <taxon>Nitrosomonadaceae</taxon>
        <taxon>Nitrosospira</taxon>
    </lineage>
</organism>
<accession>A0ABY0T643</accession>
<keyword evidence="2" id="KW-1185">Reference proteome</keyword>
<dbReference type="EMBL" id="FNKY01000001">
    <property type="protein sequence ID" value="SDQ30545.1"/>
    <property type="molecule type" value="Genomic_DNA"/>
</dbReference>
<dbReference type="Proteomes" id="UP000183471">
    <property type="component" value="Unassembled WGS sequence"/>
</dbReference>
<comment type="caution">
    <text evidence="1">The sequence shown here is derived from an EMBL/GenBank/DDBJ whole genome shotgun (WGS) entry which is preliminary data.</text>
</comment>
<reference evidence="1 2" key="1">
    <citation type="submission" date="2016-10" db="EMBL/GenBank/DDBJ databases">
        <authorList>
            <person name="Varghese N."/>
            <person name="Submissions S."/>
        </authorList>
    </citation>
    <scope>NUCLEOTIDE SEQUENCE [LARGE SCALE GENOMIC DNA]</scope>
    <source>
        <strain evidence="1 2">Nl1</strain>
    </source>
</reference>
<proteinExistence type="predicted"/>
<evidence type="ECO:0000313" key="1">
    <source>
        <dbReference type="EMBL" id="SDQ30545.1"/>
    </source>
</evidence>
<sequence>MVLGNDSAAIRHLSGEHLRAWVERPALALVVSNTRHTGTEG</sequence>